<gene>
    <name evidence="2" type="ORF">R1flu_026939</name>
</gene>
<sequence>MGVEEAIAAAVTLHNNGNRVDIVAAEKLEDKKKTDTDAVIDRKLKTMSAQQEEPPKPTKQQLEQKSVETVSSDHSSTTKAEPTEPSPSHSPPPATEEITTTRTEKQETPAAAASVPSDGIEKAKKTEEEENAESEKKSAYPLPSPESVATGLEEKETVKAVPLSETIAAASERGVAAEKSTSTSTPSLEKETENFSNINTLLLNDNEVATTLEAASQKLAAAHARDKKKNRSGLAKFLSALSPKRILIRFRDCYVNTCMMASERGDFGNLVAGHPGMFYASDNAMSRNSSQKRERDHDEVLASLSRQVSASLSRQASQANTRGSSPAFNRTASSGIGGLKRNASTGIPGLNRNSSAGIAGLNRSGSTGIPSLSRQASSGMNGGGYARNSSARRVPESELFKAGRSTFLESIAAKNSSPGFVPKKSQ</sequence>
<feature type="compositionally biased region" description="Basic and acidic residues" evidence="1">
    <location>
        <begin position="119"/>
        <end position="138"/>
    </location>
</feature>
<reference evidence="2 3" key="1">
    <citation type="submission" date="2024-09" db="EMBL/GenBank/DDBJ databases">
        <title>Chromosome-scale assembly of Riccia fluitans.</title>
        <authorList>
            <person name="Paukszto L."/>
            <person name="Sawicki J."/>
            <person name="Karawczyk K."/>
            <person name="Piernik-Szablinska J."/>
            <person name="Szczecinska M."/>
            <person name="Mazdziarz M."/>
        </authorList>
    </citation>
    <scope>NUCLEOTIDE SEQUENCE [LARGE SCALE GENOMIC DNA]</scope>
    <source>
        <strain evidence="2">Rf_01</strain>
        <tissue evidence="2">Aerial parts of the thallus</tissue>
    </source>
</reference>
<dbReference type="Proteomes" id="UP001605036">
    <property type="component" value="Unassembled WGS sequence"/>
</dbReference>
<evidence type="ECO:0000313" key="2">
    <source>
        <dbReference type="EMBL" id="KAL2608366.1"/>
    </source>
</evidence>
<keyword evidence="3" id="KW-1185">Reference proteome</keyword>
<comment type="caution">
    <text evidence="2">The sequence shown here is derived from an EMBL/GenBank/DDBJ whole genome shotgun (WGS) entry which is preliminary data.</text>
</comment>
<accession>A0ABD1XKE5</accession>
<evidence type="ECO:0000256" key="1">
    <source>
        <dbReference type="SAM" id="MobiDB-lite"/>
    </source>
</evidence>
<feature type="region of interest" description="Disordered" evidence="1">
    <location>
        <begin position="171"/>
        <end position="192"/>
    </location>
</feature>
<dbReference type="AlphaFoldDB" id="A0ABD1XKE5"/>
<feature type="region of interest" description="Disordered" evidence="1">
    <location>
        <begin position="29"/>
        <end position="157"/>
    </location>
</feature>
<feature type="compositionally biased region" description="Polar residues" evidence="1">
    <location>
        <begin position="306"/>
        <end position="334"/>
    </location>
</feature>
<proteinExistence type="predicted"/>
<feature type="compositionally biased region" description="Polar residues" evidence="1">
    <location>
        <begin position="363"/>
        <end position="379"/>
    </location>
</feature>
<dbReference type="EMBL" id="JBHFFA010000008">
    <property type="protein sequence ID" value="KAL2608366.1"/>
    <property type="molecule type" value="Genomic_DNA"/>
</dbReference>
<evidence type="ECO:0000313" key="3">
    <source>
        <dbReference type="Proteomes" id="UP001605036"/>
    </source>
</evidence>
<organism evidence="2 3">
    <name type="scientific">Riccia fluitans</name>
    <dbReference type="NCBI Taxonomy" id="41844"/>
    <lineage>
        <taxon>Eukaryota</taxon>
        <taxon>Viridiplantae</taxon>
        <taxon>Streptophyta</taxon>
        <taxon>Embryophyta</taxon>
        <taxon>Marchantiophyta</taxon>
        <taxon>Marchantiopsida</taxon>
        <taxon>Marchantiidae</taxon>
        <taxon>Marchantiales</taxon>
        <taxon>Ricciaceae</taxon>
        <taxon>Riccia</taxon>
    </lineage>
</organism>
<feature type="compositionally biased region" description="Polar residues" evidence="1">
    <location>
        <begin position="67"/>
        <end position="79"/>
    </location>
</feature>
<feature type="compositionally biased region" description="Basic and acidic residues" evidence="1">
    <location>
        <begin position="29"/>
        <end position="44"/>
    </location>
</feature>
<feature type="region of interest" description="Disordered" evidence="1">
    <location>
        <begin position="306"/>
        <end position="396"/>
    </location>
</feature>
<name>A0ABD1XKE5_9MARC</name>
<feature type="compositionally biased region" description="Pro residues" evidence="1">
    <location>
        <begin position="84"/>
        <end position="94"/>
    </location>
</feature>
<protein>
    <submittedName>
        <fullName evidence="2">Uncharacterized protein</fullName>
    </submittedName>
</protein>